<comment type="caution">
    <text evidence="10">The sequence shown here is derived from an EMBL/GenBank/DDBJ whole genome shotgun (WGS) entry which is preliminary data.</text>
</comment>
<sequence>MSGQLRAARLSPADVVRLGGAGLRSRPLRVFLSALGIAIGVAAMTAIIGISVSSKAEVNRRLDRLGTNLLRVSPGQTLQGDKSQLPKESGAMLSRIAPVRSVTATGEVNAHVYRNDHIPSGRTGSIAVLAVDDRLLPTVGGNVHIGAWFNAATTHYPTVVLGAQAAARLDIHTPGVRLWLGGRWVALLGVLDPVPLTPELDGAALVGWDAAQTYLRFDGRPSTIYLRAVESRVAAVRNVLAATANPQRPGEVQISRPSDALAARTAANSTLTGLLLGLGAVALLVGGVGIGNTMVISVLERRSEIGLRRSLGATRGQIRGQFVTESLLLSTLGGAGGVVAGTAITAIYASTQRWPTVVPLWATLAGLSATVAIGVLAGLYPAVRASRLAPTEALSAA</sequence>
<keyword evidence="3 7" id="KW-0812">Transmembrane</keyword>
<dbReference type="GO" id="GO:0005886">
    <property type="term" value="C:plasma membrane"/>
    <property type="evidence" value="ECO:0007669"/>
    <property type="project" value="UniProtKB-SubCell"/>
</dbReference>
<evidence type="ECO:0000259" key="9">
    <source>
        <dbReference type="Pfam" id="PF12704"/>
    </source>
</evidence>
<dbReference type="EMBL" id="BOON01000043">
    <property type="protein sequence ID" value="GII24859.1"/>
    <property type="molecule type" value="Genomic_DNA"/>
</dbReference>
<evidence type="ECO:0000313" key="10">
    <source>
        <dbReference type="EMBL" id="GII24859.1"/>
    </source>
</evidence>
<feature type="transmembrane region" description="Helical" evidence="7">
    <location>
        <begin position="360"/>
        <end position="380"/>
    </location>
</feature>
<feature type="transmembrane region" description="Helical" evidence="7">
    <location>
        <begin position="30"/>
        <end position="52"/>
    </location>
</feature>
<dbReference type="RefSeq" id="WP_168113813.1">
    <property type="nucleotide sequence ID" value="NZ_BOON01000043.1"/>
</dbReference>
<dbReference type="PANTHER" id="PTHR30572:SF4">
    <property type="entry name" value="ABC TRANSPORTER PERMEASE YTRF"/>
    <property type="match status" value="1"/>
</dbReference>
<comment type="similarity">
    <text evidence="6">Belongs to the ABC-4 integral membrane protein family.</text>
</comment>
<dbReference type="Proteomes" id="UP000599074">
    <property type="component" value="Unassembled WGS sequence"/>
</dbReference>
<proteinExistence type="inferred from homology"/>
<dbReference type="Pfam" id="PF02687">
    <property type="entry name" value="FtsX"/>
    <property type="match status" value="1"/>
</dbReference>
<keyword evidence="4 7" id="KW-1133">Transmembrane helix</keyword>
<dbReference type="AlphaFoldDB" id="A0A8J3X2W8"/>
<accession>A0A8J3X2W8</accession>
<dbReference type="Pfam" id="PF12704">
    <property type="entry name" value="MacB_PCD"/>
    <property type="match status" value="1"/>
</dbReference>
<evidence type="ECO:0000256" key="3">
    <source>
        <dbReference type="ARBA" id="ARBA00022692"/>
    </source>
</evidence>
<feature type="transmembrane region" description="Helical" evidence="7">
    <location>
        <begin position="327"/>
        <end position="348"/>
    </location>
</feature>
<dbReference type="InterPro" id="IPR003838">
    <property type="entry name" value="ABC3_permease_C"/>
</dbReference>
<keyword evidence="5 7" id="KW-0472">Membrane</keyword>
<organism evidence="10 11">
    <name type="scientific">Planosporangium mesophilum</name>
    <dbReference type="NCBI Taxonomy" id="689768"/>
    <lineage>
        <taxon>Bacteria</taxon>
        <taxon>Bacillati</taxon>
        <taxon>Actinomycetota</taxon>
        <taxon>Actinomycetes</taxon>
        <taxon>Micromonosporales</taxon>
        <taxon>Micromonosporaceae</taxon>
        <taxon>Planosporangium</taxon>
    </lineage>
</organism>
<gene>
    <name evidence="10" type="ORF">Pme01_44560</name>
</gene>
<dbReference type="InterPro" id="IPR025857">
    <property type="entry name" value="MacB_PCD"/>
</dbReference>
<name>A0A8J3X2W8_9ACTN</name>
<dbReference type="PANTHER" id="PTHR30572">
    <property type="entry name" value="MEMBRANE COMPONENT OF TRANSPORTER-RELATED"/>
    <property type="match status" value="1"/>
</dbReference>
<reference evidence="10" key="1">
    <citation type="submission" date="2021-01" db="EMBL/GenBank/DDBJ databases">
        <title>Whole genome shotgun sequence of Planosporangium mesophilum NBRC 109066.</title>
        <authorList>
            <person name="Komaki H."/>
            <person name="Tamura T."/>
        </authorList>
    </citation>
    <scope>NUCLEOTIDE SEQUENCE</scope>
    <source>
        <strain evidence="10">NBRC 109066</strain>
    </source>
</reference>
<keyword evidence="11" id="KW-1185">Reference proteome</keyword>
<evidence type="ECO:0000256" key="4">
    <source>
        <dbReference type="ARBA" id="ARBA00022989"/>
    </source>
</evidence>
<evidence type="ECO:0000259" key="8">
    <source>
        <dbReference type="Pfam" id="PF02687"/>
    </source>
</evidence>
<feature type="domain" description="MacB-like periplasmic core" evidence="9">
    <location>
        <begin position="31"/>
        <end position="238"/>
    </location>
</feature>
<evidence type="ECO:0000256" key="2">
    <source>
        <dbReference type="ARBA" id="ARBA00022475"/>
    </source>
</evidence>
<evidence type="ECO:0000256" key="7">
    <source>
        <dbReference type="SAM" id="Phobius"/>
    </source>
</evidence>
<protein>
    <submittedName>
        <fullName evidence="10">ABC transporter permease</fullName>
    </submittedName>
</protein>
<feature type="domain" description="ABC3 transporter permease C-terminal" evidence="8">
    <location>
        <begin position="278"/>
        <end position="389"/>
    </location>
</feature>
<evidence type="ECO:0000256" key="6">
    <source>
        <dbReference type="ARBA" id="ARBA00038076"/>
    </source>
</evidence>
<evidence type="ECO:0000313" key="11">
    <source>
        <dbReference type="Proteomes" id="UP000599074"/>
    </source>
</evidence>
<evidence type="ECO:0000256" key="1">
    <source>
        <dbReference type="ARBA" id="ARBA00004651"/>
    </source>
</evidence>
<feature type="transmembrane region" description="Helical" evidence="7">
    <location>
        <begin position="274"/>
        <end position="299"/>
    </location>
</feature>
<keyword evidence="2" id="KW-1003">Cell membrane</keyword>
<evidence type="ECO:0000256" key="5">
    <source>
        <dbReference type="ARBA" id="ARBA00023136"/>
    </source>
</evidence>
<dbReference type="InterPro" id="IPR050250">
    <property type="entry name" value="Macrolide_Exporter_MacB"/>
</dbReference>
<dbReference type="GO" id="GO:0022857">
    <property type="term" value="F:transmembrane transporter activity"/>
    <property type="evidence" value="ECO:0007669"/>
    <property type="project" value="TreeGrafter"/>
</dbReference>
<comment type="subcellular location">
    <subcellularLocation>
        <location evidence="1">Cell membrane</location>
        <topology evidence="1">Multi-pass membrane protein</topology>
    </subcellularLocation>
</comment>